<reference evidence="2 3" key="1">
    <citation type="submission" date="2018-08" db="EMBL/GenBank/DDBJ databases">
        <title>A genome reference for cultivated species of the human gut microbiota.</title>
        <authorList>
            <person name="Zou Y."/>
            <person name="Xue W."/>
            <person name="Luo G."/>
        </authorList>
    </citation>
    <scope>NUCLEOTIDE SEQUENCE [LARGE SCALE GENOMIC DNA]</scope>
    <source>
        <strain evidence="2 3">AF37-2AT</strain>
    </source>
</reference>
<dbReference type="GO" id="GO:0016740">
    <property type="term" value="F:transferase activity"/>
    <property type="evidence" value="ECO:0007669"/>
    <property type="project" value="UniProtKB-KW"/>
</dbReference>
<comment type="caution">
    <text evidence="2">The sequence shown here is derived from an EMBL/GenBank/DDBJ whole genome shotgun (WGS) entry which is preliminary data.</text>
</comment>
<dbReference type="Proteomes" id="UP000261080">
    <property type="component" value="Unassembled WGS sequence"/>
</dbReference>
<sequence>MKKIDLHIHTISTVSDHAFDFSMNALLQYVNTAKLDAIAITNHNIFDVEQFEQITKELSIPVFPGIEIDIENGHLLVITEKSDLEDFIPKCQQIHRFNGGSSTSFVTEEQFISVFGKLNKYLLIPHYDKDPKLSLSRVSEIAKFVTCGEVSSLKKFLSQKKRDNALVPVLFSDWRASEPFSELDGRQTYIDIEEITLTALKYSLIDCEKVSISSEDGHTLFQVLDNGLKISTGLTVVLGKRSSGKTYTLNQIAEQFTDGKYIEQFSLLSRDNSTDQESFNATLRNRGDCLAEKYLSPLKAVLDDVRLIDLEQDNKDIDDYLKALKKAATEASRQDIFSRAALYQESLYSTKELSTLVNLIDAVDALIKNSEYQDIIQRHIEPTALRSLAIDLRKKYIKEQTEILQKRYVNDIVTSIKNELQVRSSTTPIPDIDFYTILMNKSKVSRFEEIAKLVKKERIIEQRNLYSYRIIAKVEPFSGAREMQKVSRTRMTFSDAFGQYENPYQFLKLLKGKEDLPTSEYYKFFAHITYNVLNQYGTQASGGERSEYNLLQELTDATRSDILLLDEPESSFDNLFLKDGVDTLLKEISQHIPVVIATHNNTIGVSVHPDYIIYTSKEILSDGSVKYHIYSGHPSSAELIDLEGNKISRRDVLLNCLEAGEPAYIDRRTSYEILNN</sequence>
<dbReference type="Gene3D" id="3.20.20.140">
    <property type="entry name" value="Metal-dependent hydrolases"/>
    <property type="match status" value="1"/>
</dbReference>
<dbReference type="AlphaFoldDB" id="A0A3E3K035"/>
<dbReference type="OrthoDB" id="9804333at2"/>
<dbReference type="InterPro" id="IPR027417">
    <property type="entry name" value="P-loop_NTPase"/>
</dbReference>
<proteinExistence type="predicted"/>
<dbReference type="Pfam" id="PF02811">
    <property type="entry name" value="PHP"/>
    <property type="match status" value="1"/>
</dbReference>
<dbReference type="SUPFAM" id="SSF52540">
    <property type="entry name" value="P-loop containing nucleoside triphosphate hydrolases"/>
    <property type="match status" value="1"/>
</dbReference>
<accession>A0A3E3K035</accession>
<dbReference type="InterPro" id="IPR004013">
    <property type="entry name" value="PHP_dom"/>
</dbReference>
<protein>
    <submittedName>
        <fullName evidence="2">Phosphotransferase</fullName>
    </submittedName>
</protein>
<gene>
    <name evidence="2" type="ORF">DW016_12535</name>
</gene>
<evidence type="ECO:0000259" key="1">
    <source>
        <dbReference type="Pfam" id="PF02811"/>
    </source>
</evidence>
<keyword evidence="2" id="KW-0808">Transferase</keyword>
<name>A0A3E3K035_9FIRM</name>
<organism evidence="2 3">
    <name type="scientific">Sellimonas intestinalis</name>
    <dbReference type="NCBI Taxonomy" id="1653434"/>
    <lineage>
        <taxon>Bacteria</taxon>
        <taxon>Bacillati</taxon>
        <taxon>Bacillota</taxon>
        <taxon>Clostridia</taxon>
        <taxon>Lachnospirales</taxon>
        <taxon>Lachnospiraceae</taxon>
        <taxon>Sellimonas</taxon>
    </lineage>
</organism>
<dbReference type="CDD" id="cd07432">
    <property type="entry name" value="PHP_HisPPase"/>
    <property type="match status" value="1"/>
</dbReference>
<dbReference type="RefSeq" id="WP_024733112.1">
    <property type="nucleotide sequence ID" value="NZ_CP094681.1"/>
</dbReference>
<dbReference type="SUPFAM" id="SSF89550">
    <property type="entry name" value="PHP domain-like"/>
    <property type="match status" value="1"/>
</dbReference>
<feature type="domain" description="PHP" evidence="1">
    <location>
        <begin position="5"/>
        <end position="81"/>
    </location>
</feature>
<evidence type="ECO:0000313" key="2">
    <source>
        <dbReference type="EMBL" id="RGE85804.1"/>
    </source>
</evidence>
<dbReference type="InterPro" id="IPR016195">
    <property type="entry name" value="Pol/histidinol_Pase-like"/>
</dbReference>
<dbReference type="EMBL" id="QVLX01000007">
    <property type="protein sequence ID" value="RGE85804.1"/>
    <property type="molecule type" value="Genomic_DNA"/>
</dbReference>
<keyword evidence="3" id="KW-1185">Reference proteome</keyword>
<evidence type="ECO:0000313" key="3">
    <source>
        <dbReference type="Proteomes" id="UP000261080"/>
    </source>
</evidence>
<dbReference type="Gene3D" id="3.40.50.300">
    <property type="entry name" value="P-loop containing nucleotide triphosphate hydrolases"/>
    <property type="match status" value="2"/>
</dbReference>